<dbReference type="KEGG" id="asr:WL1483_749"/>
<evidence type="ECO:0000313" key="1">
    <source>
        <dbReference type="EMBL" id="ALP40168.1"/>
    </source>
</evidence>
<dbReference type="Pfam" id="PF13599">
    <property type="entry name" value="Pentapeptide_4"/>
    <property type="match status" value="1"/>
</dbReference>
<dbReference type="Gene3D" id="2.160.20.80">
    <property type="entry name" value="E3 ubiquitin-protein ligase SopA"/>
    <property type="match status" value="1"/>
</dbReference>
<dbReference type="Pfam" id="PF00805">
    <property type="entry name" value="Pentapeptide"/>
    <property type="match status" value="1"/>
</dbReference>
<dbReference type="EMBL" id="CP013067">
    <property type="protein sequence ID" value="ALP40168.1"/>
    <property type="molecule type" value="Genomic_DNA"/>
</dbReference>
<proteinExistence type="predicted"/>
<reference evidence="1 2" key="2">
    <citation type="journal article" date="2016" name="Genome Announc.">
        <title>Complete Genome Sequence of the Highly Virulent Aeromonas schubertii Strain WL1483, Isolated from Diseased Snakehead Fish (Channa argus) in China.</title>
        <authorList>
            <person name="Liu L."/>
            <person name="Li N."/>
            <person name="Zhang D."/>
            <person name="Fu X."/>
            <person name="Shi C."/>
            <person name="Lin Q."/>
            <person name="Hao G."/>
        </authorList>
    </citation>
    <scope>NUCLEOTIDE SEQUENCE [LARGE SCALE GENOMIC DNA]</scope>
    <source>
        <strain evidence="1 2">WL1483</strain>
    </source>
</reference>
<dbReference type="PANTHER" id="PTHR42999">
    <property type="entry name" value="ANTIBIOTIC RESISTANCE PROTEIN MCBG"/>
    <property type="match status" value="1"/>
</dbReference>
<gene>
    <name evidence="1" type="ORF">WL1483_749</name>
</gene>
<dbReference type="RefSeq" id="WP_060583613.1">
    <property type="nucleotide sequence ID" value="NZ_CP013067.1"/>
</dbReference>
<evidence type="ECO:0000313" key="2">
    <source>
        <dbReference type="Proteomes" id="UP000058114"/>
    </source>
</evidence>
<organism evidence="1 2">
    <name type="scientific">Aeromonas schubertii</name>
    <dbReference type="NCBI Taxonomy" id="652"/>
    <lineage>
        <taxon>Bacteria</taxon>
        <taxon>Pseudomonadati</taxon>
        <taxon>Pseudomonadota</taxon>
        <taxon>Gammaproteobacteria</taxon>
        <taxon>Aeromonadales</taxon>
        <taxon>Aeromonadaceae</taxon>
        <taxon>Aeromonas</taxon>
    </lineage>
</organism>
<accession>A0A0S2SEP0</accession>
<reference evidence="2" key="1">
    <citation type="submission" date="2015-10" db="EMBL/GenBank/DDBJ databases">
        <title>Complete Genome Sequence of Aeromonas schubertii strain WL1483.</title>
        <authorList>
            <person name="Liu L."/>
        </authorList>
    </citation>
    <scope>NUCLEOTIDE SEQUENCE [LARGE SCALE GENOMIC DNA]</scope>
    <source>
        <strain evidence="2">WL1483</strain>
    </source>
</reference>
<name>A0A0S2SEP0_9GAMM</name>
<dbReference type="AlphaFoldDB" id="A0A0S2SEP0"/>
<dbReference type="PATRIC" id="fig|652.5.peg.307"/>
<dbReference type="PANTHER" id="PTHR42999:SF1">
    <property type="entry name" value="PENTAPEPTIDE REPEAT-CONTAINING PROTEIN"/>
    <property type="match status" value="1"/>
</dbReference>
<dbReference type="Proteomes" id="UP000058114">
    <property type="component" value="Chromosome"/>
</dbReference>
<sequence>MHTPWEQGAFCLGLHFEGLELPESQHEKVEFEECRFIGCDLSGAQFRNCAFVNCEFVRCNLSMAAFPWSTLAEVTFSECKLVGIDWTRLTWAPYHKEFGLRFHHCLLHHASFFGLTLQRLVLEECGLHDADLRDADLTRACMRGSDFSRALFRRTRLGGADFGDATGYDIDVRENEVKGARFSRFEALALLESLGLELVE</sequence>
<protein>
    <submittedName>
        <fullName evidence="1">Pentapeptide repeat-containing protein</fullName>
    </submittedName>
</protein>
<dbReference type="SUPFAM" id="SSF141571">
    <property type="entry name" value="Pentapeptide repeat-like"/>
    <property type="match status" value="1"/>
</dbReference>
<dbReference type="InterPro" id="IPR052949">
    <property type="entry name" value="PA_immunity-related"/>
</dbReference>
<dbReference type="InterPro" id="IPR001646">
    <property type="entry name" value="5peptide_repeat"/>
</dbReference>